<comment type="subcellular location">
    <subcellularLocation>
        <location evidence="1">Membrane</location>
        <topology evidence="1">Multi-pass membrane protein</topology>
    </subcellularLocation>
</comment>
<dbReference type="EMBL" id="JBHRSV010000001">
    <property type="protein sequence ID" value="MFC2924784.1"/>
    <property type="molecule type" value="Genomic_DNA"/>
</dbReference>
<dbReference type="InterPro" id="IPR002657">
    <property type="entry name" value="BilAc:Na_symport/Acr3"/>
</dbReference>
<evidence type="ECO:0000256" key="3">
    <source>
        <dbReference type="ARBA" id="ARBA00022989"/>
    </source>
</evidence>
<dbReference type="Proteomes" id="UP001595379">
    <property type="component" value="Unassembled WGS sequence"/>
</dbReference>
<keyword evidence="7" id="KW-1185">Reference proteome</keyword>
<evidence type="ECO:0000313" key="7">
    <source>
        <dbReference type="Proteomes" id="UP001595379"/>
    </source>
</evidence>
<evidence type="ECO:0000313" key="6">
    <source>
        <dbReference type="EMBL" id="MFC2924784.1"/>
    </source>
</evidence>
<feature type="transmembrane region" description="Helical" evidence="5">
    <location>
        <begin position="274"/>
        <end position="296"/>
    </location>
</feature>
<dbReference type="RefSeq" id="WP_343163506.1">
    <property type="nucleotide sequence ID" value="NZ_JBHRSV010000001.1"/>
</dbReference>
<keyword evidence="3 5" id="KW-1133">Transmembrane helix</keyword>
<feature type="transmembrane region" description="Helical" evidence="5">
    <location>
        <begin position="107"/>
        <end position="133"/>
    </location>
</feature>
<protein>
    <submittedName>
        <fullName evidence="6">Bile acid:sodium symporter family protein</fullName>
    </submittedName>
</protein>
<feature type="transmembrane region" description="Helical" evidence="5">
    <location>
        <begin position="20"/>
        <end position="39"/>
    </location>
</feature>
<dbReference type="Gene3D" id="1.20.1530.20">
    <property type="match status" value="1"/>
</dbReference>
<feature type="transmembrane region" description="Helical" evidence="5">
    <location>
        <begin position="247"/>
        <end position="268"/>
    </location>
</feature>
<keyword evidence="4 5" id="KW-0472">Membrane</keyword>
<evidence type="ECO:0000256" key="1">
    <source>
        <dbReference type="ARBA" id="ARBA00004141"/>
    </source>
</evidence>
<dbReference type="Pfam" id="PF01758">
    <property type="entry name" value="SBF"/>
    <property type="match status" value="1"/>
</dbReference>
<feature type="transmembrane region" description="Helical" evidence="5">
    <location>
        <begin position="153"/>
        <end position="173"/>
    </location>
</feature>
<feature type="transmembrane region" description="Helical" evidence="5">
    <location>
        <begin position="208"/>
        <end position="235"/>
    </location>
</feature>
<evidence type="ECO:0000256" key="5">
    <source>
        <dbReference type="SAM" id="Phobius"/>
    </source>
</evidence>
<feature type="transmembrane region" description="Helical" evidence="5">
    <location>
        <begin position="80"/>
        <end position="100"/>
    </location>
</feature>
<dbReference type="PANTHER" id="PTHR10361">
    <property type="entry name" value="SODIUM-BILE ACID COTRANSPORTER"/>
    <property type="match status" value="1"/>
</dbReference>
<keyword evidence="2 5" id="KW-0812">Transmembrane</keyword>
<proteinExistence type="predicted"/>
<organism evidence="6 7">
    <name type="scientific">Hyphobacterium vulgare</name>
    <dbReference type="NCBI Taxonomy" id="1736751"/>
    <lineage>
        <taxon>Bacteria</taxon>
        <taxon>Pseudomonadati</taxon>
        <taxon>Pseudomonadota</taxon>
        <taxon>Alphaproteobacteria</taxon>
        <taxon>Maricaulales</taxon>
        <taxon>Maricaulaceae</taxon>
        <taxon>Hyphobacterium</taxon>
    </lineage>
</organism>
<comment type="caution">
    <text evidence="6">The sequence shown here is derived from an EMBL/GenBank/DDBJ whole genome shotgun (WGS) entry which is preliminary data.</text>
</comment>
<feature type="transmembrane region" description="Helical" evidence="5">
    <location>
        <begin position="51"/>
        <end position="74"/>
    </location>
</feature>
<dbReference type="InterPro" id="IPR038770">
    <property type="entry name" value="Na+/solute_symporter_sf"/>
</dbReference>
<gene>
    <name evidence="6" type="ORF">ACFOOR_01555</name>
</gene>
<dbReference type="InterPro" id="IPR004710">
    <property type="entry name" value="Bilac:Na_transpt"/>
</dbReference>
<accession>A0ABV6ZTR4</accession>
<evidence type="ECO:0000256" key="2">
    <source>
        <dbReference type="ARBA" id="ARBA00022692"/>
    </source>
</evidence>
<name>A0ABV6ZTR4_9PROT</name>
<dbReference type="PANTHER" id="PTHR10361:SF28">
    <property type="entry name" value="P3 PROTEIN-RELATED"/>
    <property type="match status" value="1"/>
</dbReference>
<sequence length="311" mass="32272">MTDTALIDSANVTLGQGSEIGLAIALAVMMFAVALSLRVSDFAFLKTHPKMFFGGVATQVIGLPLVTLALAALIAPTPSVALGMIVVACCPGGNVSNLFVMLARGNVAYSVALTGMSSAMAFLVTPLSILFWASLYPPTAELIHQIDVDPLPFLVQVATMLAVPLALGMWVRAKLPGLADRLQPVFQTLAILIILALIVIGLKGNWAIVMATGLIIVPVAVIHNAVAFSLGAASGRVLRLDPPSRRALTFEIGIQNSGLGLVILLAQFNGLGGAAAVTATWAIWHLVAGLSLATAFRAWNARRTASGSSAE</sequence>
<reference evidence="7" key="1">
    <citation type="journal article" date="2019" name="Int. J. Syst. Evol. Microbiol.">
        <title>The Global Catalogue of Microorganisms (GCM) 10K type strain sequencing project: providing services to taxonomists for standard genome sequencing and annotation.</title>
        <authorList>
            <consortium name="The Broad Institute Genomics Platform"/>
            <consortium name="The Broad Institute Genome Sequencing Center for Infectious Disease"/>
            <person name="Wu L."/>
            <person name="Ma J."/>
        </authorList>
    </citation>
    <scope>NUCLEOTIDE SEQUENCE [LARGE SCALE GENOMIC DNA]</scope>
    <source>
        <strain evidence="7">KCTC 52487</strain>
    </source>
</reference>
<feature type="transmembrane region" description="Helical" evidence="5">
    <location>
        <begin position="185"/>
        <end position="202"/>
    </location>
</feature>
<evidence type="ECO:0000256" key="4">
    <source>
        <dbReference type="ARBA" id="ARBA00023136"/>
    </source>
</evidence>